<gene>
    <name evidence="3" type="ORF">CEW89_08720</name>
</gene>
<dbReference type="AlphaFoldDB" id="A0A291GB73"/>
<feature type="region of interest" description="Disordered" evidence="2">
    <location>
        <begin position="443"/>
        <end position="469"/>
    </location>
</feature>
<accession>A0A291GB73</accession>
<evidence type="ECO:0008006" key="5">
    <source>
        <dbReference type="Google" id="ProtNLM"/>
    </source>
</evidence>
<dbReference type="GO" id="GO:0006310">
    <property type="term" value="P:DNA recombination"/>
    <property type="evidence" value="ECO:0007669"/>
    <property type="project" value="InterPro"/>
</dbReference>
<evidence type="ECO:0000313" key="3">
    <source>
        <dbReference type="EMBL" id="ATG47649.1"/>
    </source>
</evidence>
<dbReference type="Pfam" id="PF01076">
    <property type="entry name" value="Mob_Pre"/>
    <property type="match status" value="1"/>
</dbReference>
<keyword evidence="4" id="KW-1185">Reference proteome</keyword>
<dbReference type="Gene3D" id="3.30.930.30">
    <property type="match status" value="1"/>
</dbReference>
<dbReference type="Proteomes" id="UP000217935">
    <property type="component" value="Chromosome"/>
</dbReference>
<keyword evidence="1" id="KW-0175">Coiled coil</keyword>
<dbReference type="KEGG" id="ceh:CEW89_08720"/>
<evidence type="ECO:0000256" key="1">
    <source>
        <dbReference type="SAM" id="Coils"/>
    </source>
</evidence>
<feature type="compositionally biased region" description="Low complexity" evidence="2">
    <location>
        <begin position="443"/>
        <end position="456"/>
    </location>
</feature>
<proteinExistence type="predicted"/>
<dbReference type="EMBL" id="CP022196">
    <property type="protein sequence ID" value="ATG47649.1"/>
    <property type="molecule type" value="Genomic_DNA"/>
</dbReference>
<name>A0A291GB73_9RHOB</name>
<sequence>MMSGPQFVHIQTFSRKKNLVGQSVEQVLEEAARAPAFSTHVEKPTPPETIFGVPVEEVRRLHDEMVASGSVQVTLKDGRTASRGIRKDRHTLLTAVASYPVPSALVSASPEAQEDCESWCNRNVKWLKAKFGDKLVSVITHSDEEYPHLHAYILPLNDPTCSARRLNPAWRVKEEAMEKARADGHDDKVALKMGNTAYRAKGREIQDDYFEEVGLPCGLTRTGPKRRRLSRQQWKTEKDAARREAKVLRDMEARLDALVEAEDGLEASLAIKAEEIAEKLDLADQSLEEAEADRAEAKRLREQAARDAQNAEARIQRQLDQKQEALEALHRQQREAERADLHRARLEAEKEARRLRDAQAQINQDRADALRNAAEEAARVVLELFLGVLDGAVRPDPAAPRVWIIRDDDLRERAKRLDLIELIKDTMKVLHDAWTQLSERLSPSEQAAASEQIAEPVKAAVDRQQGNQP</sequence>
<dbReference type="CDD" id="cd17242">
    <property type="entry name" value="MobM_relaxase"/>
    <property type="match status" value="1"/>
</dbReference>
<protein>
    <recommendedName>
        <fullName evidence="5">Recombinase</fullName>
    </recommendedName>
</protein>
<evidence type="ECO:0000313" key="4">
    <source>
        <dbReference type="Proteomes" id="UP000217935"/>
    </source>
</evidence>
<feature type="coiled-coil region" evidence="1">
    <location>
        <begin position="231"/>
        <end position="368"/>
    </location>
</feature>
<organism evidence="3 4">
    <name type="scientific">Celeribacter ethanolicus</name>
    <dbReference type="NCBI Taxonomy" id="1758178"/>
    <lineage>
        <taxon>Bacteria</taxon>
        <taxon>Pseudomonadati</taxon>
        <taxon>Pseudomonadota</taxon>
        <taxon>Alphaproteobacteria</taxon>
        <taxon>Rhodobacterales</taxon>
        <taxon>Roseobacteraceae</taxon>
        <taxon>Celeribacter</taxon>
    </lineage>
</organism>
<dbReference type="GO" id="GO:0003677">
    <property type="term" value="F:DNA binding"/>
    <property type="evidence" value="ECO:0007669"/>
    <property type="project" value="InterPro"/>
</dbReference>
<evidence type="ECO:0000256" key="2">
    <source>
        <dbReference type="SAM" id="MobiDB-lite"/>
    </source>
</evidence>
<reference evidence="3 4" key="1">
    <citation type="submission" date="2017-06" db="EMBL/GenBank/DDBJ databases">
        <title>Celeribacter sp. TSPH2 complete genome sequence.</title>
        <authorList>
            <person name="Woo J.-H."/>
            <person name="Kim H.-S."/>
        </authorList>
    </citation>
    <scope>NUCLEOTIDE SEQUENCE [LARGE SCALE GENOMIC DNA]</scope>
    <source>
        <strain evidence="3 4">TSPH2</strain>
    </source>
</reference>
<dbReference type="InterPro" id="IPR001668">
    <property type="entry name" value="Mob_Pre"/>
</dbReference>